<dbReference type="GO" id="GO:0051259">
    <property type="term" value="P:protein complex oligomerization"/>
    <property type="evidence" value="ECO:0007669"/>
    <property type="project" value="InterPro"/>
</dbReference>
<dbReference type="Gene3D" id="1.10.10.10">
    <property type="entry name" value="Winged helix-like DNA-binding domain superfamily/Winged helix DNA-binding domain"/>
    <property type="match status" value="1"/>
</dbReference>
<dbReference type="UniPathway" id="UPA00068"/>
<evidence type="ECO:0000259" key="10">
    <source>
        <dbReference type="Pfam" id="PF01316"/>
    </source>
</evidence>
<evidence type="ECO:0000256" key="1">
    <source>
        <dbReference type="ARBA" id="ARBA00004496"/>
    </source>
</evidence>
<accession>A0A1I2I4T1</accession>
<dbReference type="Pfam" id="PF02863">
    <property type="entry name" value="Arg_repressor_C"/>
    <property type="match status" value="1"/>
</dbReference>
<dbReference type="SUPFAM" id="SSF46785">
    <property type="entry name" value="Winged helix' DNA-binding domain"/>
    <property type="match status" value="1"/>
</dbReference>
<dbReference type="GO" id="GO:1900079">
    <property type="term" value="P:regulation of arginine biosynthetic process"/>
    <property type="evidence" value="ECO:0007669"/>
    <property type="project" value="UniProtKB-UniRule"/>
</dbReference>
<evidence type="ECO:0000256" key="9">
    <source>
        <dbReference type="HAMAP-Rule" id="MF_00173"/>
    </source>
</evidence>
<dbReference type="RefSeq" id="WP_093920004.1">
    <property type="nucleotide sequence ID" value="NZ_FONW01000005.1"/>
</dbReference>
<dbReference type="OrthoDB" id="9807089at2"/>
<comment type="subcellular location">
    <subcellularLocation>
        <location evidence="1 9">Cytoplasm</location>
    </subcellularLocation>
</comment>
<evidence type="ECO:0000256" key="4">
    <source>
        <dbReference type="ARBA" id="ARBA00021148"/>
    </source>
</evidence>
<comment type="pathway">
    <text evidence="2 9">Amino-acid biosynthesis; L-arginine biosynthesis [regulation].</text>
</comment>
<feature type="domain" description="Arginine repressor DNA-binding" evidence="10">
    <location>
        <begin position="3"/>
        <end position="67"/>
    </location>
</feature>
<evidence type="ECO:0000256" key="3">
    <source>
        <dbReference type="ARBA" id="ARBA00008316"/>
    </source>
</evidence>
<dbReference type="InterPro" id="IPR020900">
    <property type="entry name" value="Arg_repress_DNA-bd"/>
</dbReference>
<evidence type="ECO:0000256" key="2">
    <source>
        <dbReference type="ARBA" id="ARBA00005040"/>
    </source>
</evidence>
<comment type="similarity">
    <text evidence="3 9">Belongs to the ArgR family.</text>
</comment>
<dbReference type="PANTHER" id="PTHR34471:SF1">
    <property type="entry name" value="ARGININE REPRESSOR"/>
    <property type="match status" value="1"/>
</dbReference>
<evidence type="ECO:0000259" key="11">
    <source>
        <dbReference type="Pfam" id="PF02863"/>
    </source>
</evidence>
<dbReference type="InterPro" id="IPR036388">
    <property type="entry name" value="WH-like_DNA-bd_sf"/>
</dbReference>
<evidence type="ECO:0000256" key="7">
    <source>
        <dbReference type="ARBA" id="ARBA00023125"/>
    </source>
</evidence>
<dbReference type="EMBL" id="FONW01000005">
    <property type="protein sequence ID" value="SFF36620.1"/>
    <property type="molecule type" value="Genomic_DNA"/>
</dbReference>
<dbReference type="GO" id="GO:0003677">
    <property type="term" value="F:DNA binding"/>
    <property type="evidence" value="ECO:0007669"/>
    <property type="project" value="UniProtKB-KW"/>
</dbReference>
<dbReference type="InterPro" id="IPR036251">
    <property type="entry name" value="Arg_repress_C_sf"/>
</dbReference>
<evidence type="ECO:0000313" key="12">
    <source>
        <dbReference type="EMBL" id="SFF36620.1"/>
    </source>
</evidence>
<keyword evidence="5 9" id="KW-0963">Cytoplasm</keyword>
<keyword evidence="6 9" id="KW-0805">Transcription regulation</keyword>
<evidence type="ECO:0000313" key="13">
    <source>
        <dbReference type="Proteomes" id="UP000198964"/>
    </source>
</evidence>
<keyword evidence="7 9" id="KW-0238">DNA-binding</keyword>
<dbReference type="Proteomes" id="UP000198964">
    <property type="component" value="Unassembled WGS sequence"/>
</dbReference>
<dbReference type="STRING" id="655355.SAMN05216283_10590"/>
<keyword evidence="9" id="KW-0055">Arginine biosynthesis</keyword>
<dbReference type="Gene3D" id="3.30.1360.40">
    <property type="match status" value="1"/>
</dbReference>
<dbReference type="SUPFAM" id="SSF55252">
    <property type="entry name" value="C-terminal domain of arginine repressor"/>
    <property type="match status" value="1"/>
</dbReference>
<dbReference type="GO" id="GO:0006526">
    <property type="term" value="P:L-arginine biosynthetic process"/>
    <property type="evidence" value="ECO:0007669"/>
    <property type="project" value="UniProtKB-UniPathway"/>
</dbReference>
<dbReference type="HAMAP" id="MF_00173">
    <property type="entry name" value="Arg_repressor"/>
    <property type="match status" value="1"/>
</dbReference>
<dbReference type="InterPro" id="IPR036390">
    <property type="entry name" value="WH_DNA-bd_sf"/>
</dbReference>
<feature type="domain" description="Arginine repressor C-terminal" evidence="11">
    <location>
        <begin position="84"/>
        <end position="148"/>
    </location>
</feature>
<proteinExistence type="inferred from homology"/>
<protein>
    <recommendedName>
        <fullName evidence="4 9">Arginine repressor</fullName>
    </recommendedName>
</protein>
<keyword evidence="9" id="KW-0028">Amino-acid biosynthesis</keyword>
<gene>
    <name evidence="9" type="primary">argR</name>
    <name evidence="12" type="ORF">SAMN05216283_10590</name>
</gene>
<dbReference type="Pfam" id="PF01316">
    <property type="entry name" value="Arg_repressor"/>
    <property type="match status" value="1"/>
</dbReference>
<dbReference type="GO" id="GO:0034618">
    <property type="term" value="F:arginine binding"/>
    <property type="evidence" value="ECO:0007669"/>
    <property type="project" value="InterPro"/>
</dbReference>
<evidence type="ECO:0000256" key="8">
    <source>
        <dbReference type="ARBA" id="ARBA00023163"/>
    </source>
</evidence>
<sequence length="160" mass="17642">MKNRTKRQLAIKKIITSQEISSQEELLGILKEDGFDLTQATLSRDLKILKVAKVPHSNKGYVYVIPEGVTVEPQRENTRVNFLADGYRDLQFSGNLAVLRTRPGYASSLAAVLDNADPYEILGSIAGDDTILLVMREGVTPSDLINSLILIMPSLEDKIG</sequence>
<keyword evidence="8 9" id="KW-0804">Transcription</keyword>
<organism evidence="12 13">
    <name type="scientific">Sunxiuqinia elliptica</name>
    <dbReference type="NCBI Taxonomy" id="655355"/>
    <lineage>
        <taxon>Bacteria</taxon>
        <taxon>Pseudomonadati</taxon>
        <taxon>Bacteroidota</taxon>
        <taxon>Bacteroidia</taxon>
        <taxon>Marinilabiliales</taxon>
        <taxon>Prolixibacteraceae</taxon>
        <taxon>Sunxiuqinia</taxon>
    </lineage>
</organism>
<dbReference type="GO" id="GO:0003700">
    <property type="term" value="F:DNA-binding transcription factor activity"/>
    <property type="evidence" value="ECO:0007669"/>
    <property type="project" value="UniProtKB-UniRule"/>
</dbReference>
<evidence type="ECO:0000256" key="5">
    <source>
        <dbReference type="ARBA" id="ARBA00022490"/>
    </source>
</evidence>
<name>A0A1I2I4T1_9BACT</name>
<dbReference type="GO" id="GO:0005737">
    <property type="term" value="C:cytoplasm"/>
    <property type="evidence" value="ECO:0007669"/>
    <property type="project" value="UniProtKB-SubCell"/>
</dbReference>
<keyword evidence="9" id="KW-0678">Repressor</keyword>
<dbReference type="InterPro" id="IPR020899">
    <property type="entry name" value="Arg_repress_C"/>
</dbReference>
<reference evidence="12 13" key="1">
    <citation type="submission" date="2016-10" db="EMBL/GenBank/DDBJ databases">
        <authorList>
            <person name="de Groot N.N."/>
        </authorList>
    </citation>
    <scope>NUCLEOTIDE SEQUENCE [LARGE SCALE GENOMIC DNA]</scope>
    <source>
        <strain evidence="12 13">CGMCC 1.9156</strain>
    </source>
</reference>
<evidence type="ECO:0000256" key="6">
    <source>
        <dbReference type="ARBA" id="ARBA00023015"/>
    </source>
</evidence>
<dbReference type="PANTHER" id="PTHR34471">
    <property type="entry name" value="ARGININE REPRESSOR"/>
    <property type="match status" value="1"/>
</dbReference>
<dbReference type="InterPro" id="IPR001669">
    <property type="entry name" value="Arg_repress"/>
</dbReference>
<keyword evidence="13" id="KW-1185">Reference proteome</keyword>
<dbReference type="AlphaFoldDB" id="A0A1I2I4T1"/>
<comment type="function">
    <text evidence="9">Regulates arginine biosynthesis genes.</text>
</comment>
<dbReference type="PRINTS" id="PR01467">
    <property type="entry name" value="ARGREPRESSOR"/>
</dbReference>